<feature type="region of interest" description="Disordered" evidence="1">
    <location>
        <begin position="25"/>
        <end position="44"/>
    </location>
</feature>
<dbReference type="AlphaFoldDB" id="A0A1J5QP80"/>
<organism evidence="2">
    <name type="scientific">mine drainage metagenome</name>
    <dbReference type="NCBI Taxonomy" id="410659"/>
    <lineage>
        <taxon>unclassified sequences</taxon>
        <taxon>metagenomes</taxon>
        <taxon>ecological metagenomes</taxon>
    </lineage>
</organism>
<reference evidence="2" key="1">
    <citation type="submission" date="2016-10" db="EMBL/GenBank/DDBJ databases">
        <title>Sequence of Gallionella enrichment culture.</title>
        <authorList>
            <person name="Poehlein A."/>
            <person name="Muehling M."/>
            <person name="Daniel R."/>
        </authorList>
    </citation>
    <scope>NUCLEOTIDE SEQUENCE</scope>
</reference>
<proteinExistence type="predicted"/>
<protein>
    <submittedName>
        <fullName evidence="2">Uncharacterized protein</fullName>
    </submittedName>
</protein>
<name>A0A1J5QP80_9ZZZZ</name>
<comment type="caution">
    <text evidence="2">The sequence shown here is derived from an EMBL/GenBank/DDBJ whole genome shotgun (WGS) entry which is preliminary data.</text>
</comment>
<evidence type="ECO:0000256" key="1">
    <source>
        <dbReference type="SAM" id="MobiDB-lite"/>
    </source>
</evidence>
<accession>A0A1J5QP80</accession>
<dbReference type="EMBL" id="MLJW01000562">
    <property type="protein sequence ID" value="OIQ85192.1"/>
    <property type="molecule type" value="Genomic_DNA"/>
</dbReference>
<evidence type="ECO:0000313" key="2">
    <source>
        <dbReference type="EMBL" id="OIQ85192.1"/>
    </source>
</evidence>
<gene>
    <name evidence="2" type="ORF">GALL_329840</name>
</gene>
<sequence length="109" mass="11805">MTDQTALQYAAGVSFMRICASSAGPASAIPKATTPPESSIHPTTAGFLVGAPHIRLRDLPWREEPIWRGEAKVKHRPDVVARGDEHRASLVVGHGSWIFAVNDRLDPQA</sequence>